<evidence type="ECO:0000313" key="6">
    <source>
        <dbReference type="Proteomes" id="UP000317715"/>
    </source>
</evidence>
<dbReference type="RefSeq" id="WP_141284711.1">
    <property type="nucleotide sequence ID" value="NZ_BAAAWK010000001.1"/>
</dbReference>
<feature type="domain" description="HTH luxR-type" evidence="4">
    <location>
        <begin position="479"/>
        <end position="544"/>
    </location>
</feature>
<dbReference type="PROSITE" id="PS50043">
    <property type="entry name" value="HTH_LUXR_2"/>
    <property type="match status" value="1"/>
</dbReference>
<evidence type="ECO:0000256" key="2">
    <source>
        <dbReference type="ARBA" id="ARBA00023125"/>
    </source>
</evidence>
<dbReference type="PRINTS" id="PR00038">
    <property type="entry name" value="HTHLUXR"/>
</dbReference>
<dbReference type="EMBL" id="BJMD01000018">
    <property type="protein sequence ID" value="GEB20175.1"/>
    <property type="molecule type" value="Genomic_DNA"/>
</dbReference>
<dbReference type="AlphaFoldDB" id="A0A4Y3NI78"/>
<keyword evidence="6" id="KW-1185">Reference proteome</keyword>
<gene>
    <name evidence="5" type="ORF">AAU01_29300</name>
</gene>
<reference evidence="5 6" key="1">
    <citation type="submission" date="2019-06" db="EMBL/GenBank/DDBJ databases">
        <title>Whole genome shotgun sequence of Paenarthrobacter aurescens NBRC 12136.</title>
        <authorList>
            <person name="Hosoyama A."/>
            <person name="Uohara A."/>
            <person name="Ohji S."/>
            <person name="Ichikawa N."/>
        </authorList>
    </citation>
    <scope>NUCLEOTIDE SEQUENCE [LARGE SCALE GENOMIC DNA]</scope>
    <source>
        <strain evidence="5 6">NBRC 12136</strain>
    </source>
</reference>
<dbReference type="GeneID" id="97300590"/>
<dbReference type="InterPro" id="IPR000792">
    <property type="entry name" value="Tscrpt_reg_LuxR_C"/>
</dbReference>
<evidence type="ECO:0000256" key="3">
    <source>
        <dbReference type="ARBA" id="ARBA00023163"/>
    </source>
</evidence>
<dbReference type="Gene3D" id="1.10.10.10">
    <property type="entry name" value="Winged helix-like DNA-binding domain superfamily/Winged helix DNA-binding domain"/>
    <property type="match status" value="1"/>
</dbReference>
<keyword evidence="3" id="KW-0804">Transcription</keyword>
<dbReference type="GO" id="GO:0006355">
    <property type="term" value="P:regulation of DNA-templated transcription"/>
    <property type="evidence" value="ECO:0007669"/>
    <property type="project" value="InterPro"/>
</dbReference>
<dbReference type="GO" id="GO:0003677">
    <property type="term" value="F:DNA binding"/>
    <property type="evidence" value="ECO:0007669"/>
    <property type="project" value="UniProtKB-KW"/>
</dbReference>
<comment type="caution">
    <text evidence="5">The sequence shown here is derived from an EMBL/GenBank/DDBJ whole genome shotgun (WGS) entry which is preliminary data.</text>
</comment>
<evidence type="ECO:0000256" key="1">
    <source>
        <dbReference type="ARBA" id="ARBA00023015"/>
    </source>
</evidence>
<keyword evidence="1" id="KW-0805">Transcription regulation</keyword>
<dbReference type="PANTHER" id="PTHR44688">
    <property type="entry name" value="DNA-BINDING TRANSCRIPTIONAL ACTIVATOR DEVR_DOSR"/>
    <property type="match status" value="1"/>
</dbReference>
<proteinExistence type="predicted"/>
<keyword evidence="2" id="KW-0238">DNA-binding</keyword>
<evidence type="ECO:0000259" key="4">
    <source>
        <dbReference type="PROSITE" id="PS50043"/>
    </source>
</evidence>
<accession>A0A4Y3NI78</accession>
<dbReference type="SUPFAM" id="SSF48452">
    <property type="entry name" value="TPR-like"/>
    <property type="match status" value="1"/>
</dbReference>
<sequence length="551" mass="59579">MSQQSLPPHPLSATPQLVTEAREAFARGDWDAANRAMECAAAETALGVEDQEILARSKWWLGDVQGSMALSEGIFHRRVANGLPRSAARAALMLSLQWGLRGNIAVSSAWLNRARLLLESLPESVEHGYLLYLEGNDAIYLEGDPGPALEASIRLKELSHRLVAPELAGFASMLAGLAAVRSGDARNGFRDLDEAMLPVLAGELPPEWGGDIYCSVIHLCYEMADYARMRAWTDAMASWCAGLSTSFMYAGVVRVHELQLLSAEGNWAQVEPEISQLSERLRNAHGWIAADCFCELGEIRRRRGDATGAAAAFAEARKLGVDAQPGSALLLAQAGRTEAAVDALRAALAERGPLGRAWLLLPMVELLALENPAEAEIYCKELEATASRYGSPGFLGRANQARGSVLMAEQQWPEAVTALEAAAKVYRSQHLRYELAEIHHRLAFVMAARGEHRAARAERATAAAIRTQLGAATSYWPKTSGEPGGLTSREVEVLACVMSGSSNREIAATLTISEKTAGRHLTNIFTKIGVSSRTAAAAWARQHGIPERRRS</sequence>
<evidence type="ECO:0000313" key="5">
    <source>
        <dbReference type="EMBL" id="GEB20175.1"/>
    </source>
</evidence>
<dbReference type="Proteomes" id="UP000317715">
    <property type="component" value="Unassembled WGS sequence"/>
</dbReference>
<dbReference type="InterPro" id="IPR011990">
    <property type="entry name" value="TPR-like_helical_dom_sf"/>
</dbReference>
<organism evidence="5 6">
    <name type="scientific">Paenarthrobacter aurescens</name>
    <name type="common">Arthrobacter aurescens</name>
    <dbReference type="NCBI Taxonomy" id="43663"/>
    <lineage>
        <taxon>Bacteria</taxon>
        <taxon>Bacillati</taxon>
        <taxon>Actinomycetota</taxon>
        <taxon>Actinomycetes</taxon>
        <taxon>Micrococcales</taxon>
        <taxon>Micrococcaceae</taxon>
        <taxon>Paenarthrobacter</taxon>
    </lineage>
</organism>
<protein>
    <submittedName>
        <fullName evidence="5">Helix-turn-helix transcriptional regulator</fullName>
    </submittedName>
</protein>
<dbReference type="InterPro" id="IPR016032">
    <property type="entry name" value="Sig_transdc_resp-reg_C-effctor"/>
</dbReference>
<dbReference type="OrthoDB" id="27092at2"/>
<dbReference type="Gene3D" id="1.25.40.10">
    <property type="entry name" value="Tetratricopeptide repeat domain"/>
    <property type="match status" value="1"/>
</dbReference>
<name>A0A4Y3NI78_PAEAU</name>
<dbReference type="SMART" id="SM00421">
    <property type="entry name" value="HTH_LUXR"/>
    <property type="match status" value="1"/>
</dbReference>
<dbReference type="Pfam" id="PF00196">
    <property type="entry name" value="GerE"/>
    <property type="match status" value="1"/>
</dbReference>
<dbReference type="CDD" id="cd06170">
    <property type="entry name" value="LuxR_C_like"/>
    <property type="match status" value="1"/>
</dbReference>
<dbReference type="PANTHER" id="PTHR44688:SF16">
    <property type="entry name" value="DNA-BINDING TRANSCRIPTIONAL ACTIVATOR DEVR_DOSR"/>
    <property type="match status" value="1"/>
</dbReference>
<dbReference type="SUPFAM" id="SSF46894">
    <property type="entry name" value="C-terminal effector domain of the bipartite response regulators"/>
    <property type="match status" value="1"/>
</dbReference>
<dbReference type="InterPro" id="IPR036388">
    <property type="entry name" value="WH-like_DNA-bd_sf"/>
</dbReference>